<feature type="region of interest" description="Disordered" evidence="1">
    <location>
        <begin position="76"/>
        <end position="95"/>
    </location>
</feature>
<keyword evidence="3" id="KW-1185">Reference proteome</keyword>
<evidence type="ECO:0000313" key="3">
    <source>
        <dbReference type="Proteomes" id="UP001515780"/>
    </source>
</evidence>
<organism evidence="2 3">
    <name type="scientific">Candidatus Pantoea communis</name>
    <dbReference type="NCBI Taxonomy" id="2608354"/>
    <lineage>
        <taxon>Bacteria</taxon>
        <taxon>Pseudomonadati</taxon>
        <taxon>Pseudomonadota</taxon>
        <taxon>Gammaproteobacteria</taxon>
        <taxon>Enterobacterales</taxon>
        <taxon>Erwiniaceae</taxon>
        <taxon>Pantoea</taxon>
    </lineage>
</organism>
<evidence type="ECO:0000256" key="1">
    <source>
        <dbReference type="SAM" id="MobiDB-lite"/>
    </source>
</evidence>
<name>A0ABX0RY44_9GAMM</name>
<dbReference type="Proteomes" id="UP001515780">
    <property type="component" value="Unassembled WGS sequence"/>
</dbReference>
<gene>
    <name evidence="2" type="ORF">F3J37_21845</name>
</gene>
<evidence type="ECO:0000313" key="2">
    <source>
        <dbReference type="EMBL" id="NIG21318.1"/>
    </source>
</evidence>
<dbReference type="RefSeq" id="WP_166935763.1">
    <property type="nucleotide sequence ID" value="NZ_VWXC01000020.1"/>
</dbReference>
<protein>
    <submittedName>
        <fullName evidence="2">DUF2239 family protein</fullName>
    </submittedName>
</protein>
<proteinExistence type="predicted"/>
<accession>A0ABX0RY44</accession>
<sequence length="201" mass="21999">MKGSPSDSYTSFDGHRRIATGSLQTNALAVRRASENSAAGPFLIIDNATGRPVDIDFRGSEEEVVAKLTSAACAQTEGISQNDTSEPSRSRGRGRPKLGVIAREVTLLPRHWEWLAGQPGGASVALRKLVEEARRANSEKEKVRKALERAYYFMLAIAGDLPGFEEATRALFAIEPVKFQELIAAWPSDIREHAMQLAFTD</sequence>
<dbReference type="InterPro" id="IPR018715">
    <property type="entry name" value="DUF2239"/>
</dbReference>
<dbReference type="EMBL" id="VWXC01000020">
    <property type="protein sequence ID" value="NIG21318.1"/>
    <property type="molecule type" value="Genomic_DNA"/>
</dbReference>
<dbReference type="Pfam" id="PF09998">
    <property type="entry name" value="DUF2239"/>
    <property type="match status" value="1"/>
</dbReference>
<comment type="caution">
    <text evidence="2">The sequence shown here is derived from an EMBL/GenBank/DDBJ whole genome shotgun (WGS) entry which is preliminary data.</text>
</comment>
<reference evidence="2 3" key="1">
    <citation type="journal article" date="2019" name="bioRxiv">
        <title>Bacteria contribute to plant secondary compound degradation in a generalist herbivore system.</title>
        <authorList>
            <person name="Francoeur C.B."/>
            <person name="Khadempour L."/>
            <person name="Moreira-Soto R.D."/>
            <person name="Gotting K."/>
            <person name="Book A.J."/>
            <person name="Pinto-Tomas A.A."/>
            <person name="Keefover-Ring K."/>
            <person name="Currie C.R."/>
        </authorList>
    </citation>
    <scope>NUCLEOTIDE SEQUENCE [LARGE SCALE GENOMIC DNA]</scope>
    <source>
        <strain evidence="2">Al-1710</strain>
    </source>
</reference>